<dbReference type="RefSeq" id="WP_081225348.1">
    <property type="nucleotide sequence ID" value="NZ_AUXX01000004.1"/>
</dbReference>
<evidence type="ECO:0000313" key="2">
    <source>
        <dbReference type="EMBL" id="KZN69663.1"/>
    </source>
</evidence>
<protein>
    <recommendedName>
        <fullName evidence="4">DUF3019 domain-containing protein</fullName>
    </recommendedName>
</protein>
<dbReference type="PATRIC" id="fig|1365257.3.peg.588"/>
<feature type="chain" id="PRO_5007891020" description="DUF3019 domain-containing protein" evidence="1">
    <location>
        <begin position="18"/>
        <end position="122"/>
    </location>
</feature>
<name>A0A167P7V0_9GAMM</name>
<dbReference type="AlphaFoldDB" id="A0A167P7V0"/>
<dbReference type="Pfam" id="PF11456">
    <property type="entry name" value="DUF3019"/>
    <property type="match status" value="1"/>
</dbReference>
<accession>A0A167P7V0</accession>
<keyword evidence="1" id="KW-0732">Signal</keyword>
<evidence type="ECO:0008006" key="4">
    <source>
        <dbReference type="Google" id="ProtNLM"/>
    </source>
</evidence>
<organism evidence="2 3">
    <name type="scientific">Pseudoalteromonas luteoviolacea S4060-1</name>
    <dbReference type="NCBI Taxonomy" id="1365257"/>
    <lineage>
        <taxon>Bacteria</taxon>
        <taxon>Pseudomonadati</taxon>
        <taxon>Pseudomonadota</taxon>
        <taxon>Gammaproteobacteria</taxon>
        <taxon>Alteromonadales</taxon>
        <taxon>Pseudoalteromonadaceae</taxon>
        <taxon>Pseudoalteromonas</taxon>
    </lineage>
</organism>
<evidence type="ECO:0000313" key="3">
    <source>
        <dbReference type="Proteomes" id="UP000076661"/>
    </source>
</evidence>
<gene>
    <name evidence="2" type="ORF">N478_10985</name>
</gene>
<dbReference type="InterPro" id="IPR021559">
    <property type="entry name" value="DUF3019"/>
</dbReference>
<dbReference type="EMBL" id="AUXX01000004">
    <property type="protein sequence ID" value="KZN69663.1"/>
    <property type="molecule type" value="Genomic_DNA"/>
</dbReference>
<dbReference type="Proteomes" id="UP000076661">
    <property type="component" value="Unassembled WGS sequence"/>
</dbReference>
<proteinExistence type="predicted"/>
<feature type="signal peptide" evidence="1">
    <location>
        <begin position="1"/>
        <end position="17"/>
    </location>
</feature>
<reference evidence="2 3" key="1">
    <citation type="submission" date="2013-07" db="EMBL/GenBank/DDBJ databases">
        <title>Comparative Genomic and Metabolomic Analysis of Twelve Strains of Pseudoalteromonas luteoviolacea.</title>
        <authorList>
            <person name="Vynne N.G."/>
            <person name="Mansson M."/>
            <person name="Gram L."/>
        </authorList>
    </citation>
    <scope>NUCLEOTIDE SEQUENCE [LARGE SCALE GENOMIC DNA]</scope>
    <source>
        <strain evidence="2 3">S4060-1</strain>
    </source>
</reference>
<comment type="caution">
    <text evidence="2">The sequence shown here is derived from an EMBL/GenBank/DDBJ whole genome shotgun (WGS) entry which is preliminary data.</text>
</comment>
<sequence length="122" mass="14372">MNKYMFLTMLFPALVYAEPKAAPFMFKPDQCVALEQGQSCFIDIEVAWQTEVKGDFCLFIDEVKTQCWQSAQVGLWKNELEINADVALSLKDNKHQMIYSGKVKYAWIYKKRKNKAVRWRMF</sequence>
<evidence type="ECO:0000256" key="1">
    <source>
        <dbReference type="SAM" id="SignalP"/>
    </source>
</evidence>